<dbReference type="PRINTS" id="PR00035">
    <property type="entry name" value="HTHGNTR"/>
</dbReference>
<comment type="caution">
    <text evidence="5">The sequence shown here is derived from an EMBL/GenBank/DDBJ whole genome shotgun (WGS) entry which is preliminary data.</text>
</comment>
<accession>A0ABU9B368</accession>
<dbReference type="PROSITE" id="PS50949">
    <property type="entry name" value="HTH_GNTR"/>
    <property type="match status" value="1"/>
</dbReference>
<dbReference type="SMART" id="SM00345">
    <property type="entry name" value="HTH_GNTR"/>
    <property type="match status" value="1"/>
</dbReference>
<dbReference type="InterPro" id="IPR008920">
    <property type="entry name" value="TF_FadR/GntR_C"/>
</dbReference>
<evidence type="ECO:0000313" key="5">
    <source>
        <dbReference type="EMBL" id="MEK7953629.1"/>
    </source>
</evidence>
<evidence type="ECO:0000256" key="3">
    <source>
        <dbReference type="ARBA" id="ARBA00023163"/>
    </source>
</evidence>
<dbReference type="InterPro" id="IPR011711">
    <property type="entry name" value="GntR_C"/>
</dbReference>
<evidence type="ECO:0000256" key="1">
    <source>
        <dbReference type="ARBA" id="ARBA00023015"/>
    </source>
</evidence>
<dbReference type="InterPro" id="IPR000524">
    <property type="entry name" value="Tscrpt_reg_HTH_GntR"/>
</dbReference>
<dbReference type="Gene3D" id="1.10.10.10">
    <property type="entry name" value="Winged helix-like DNA-binding domain superfamily/Winged helix DNA-binding domain"/>
    <property type="match status" value="1"/>
</dbReference>
<evidence type="ECO:0000313" key="6">
    <source>
        <dbReference type="Proteomes" id="UP001371305"/>
    </source>
</evidence>
<dbReference type="Proteomes" id="UP001371305">
    <property type="component" value="Unassembled WGS sequence"/>
</dbReference>
<dbReference type="SMART" id="SM00895">
    <property type="entry name" value="FCD"/>
    <property type="match status" value="1"/>
</dbReference>
<dbReference type="InterPro" id="IPR036390">
    <property type="entry name" value="WH_DNA-bd_sf"/>
</dbReference>
<keyword evidence="6" id="KW-1185">Reference proteome</keyword>
<dbReference type="SUPFAM" id="SSF48008">
    <property type="entry name" value="GntR ligand-binding domain-like"/>
    <property type="match status" value="1"/>
</dbReference>
<keyword evidence="2" id="KW-0238">DNA-binding</keyword>
<dbReference type="Pfam" id="PF00392">
    <property type="entry name" value="GntR"/>
    <property type="match status" value="1"/>
</dbReference>
<name>A0ABU9B368_9BACT</name>
<dbReference type="Pfam" id="PF07729">
    <property type="entry name" value="FCD"/>
    <property type="match status" value="1"/>
</dbReference>
<dbReference type="PANTHER" id="PTHR43537">
    <property type="entry name" value="TRANSCRIPTIONAL REGULATOR, GNTR FAMILY"/>
    <property type="match status" value="1"/>
</dbReference>
<evidence type="ECO:0000259" key="4">
    <source>
        <dbReference type="PROSITE" id="PS50949"/>
    </source>
</evidence>
<evidence type="ECO:0000256" key="2">
    <source>
        <dbReference type="ARBA" id="ARBA00023125"/>
    </source>
</evidence>
<keyword evidence="3" id="KW-0804">Transcription</keyword>
<dbReference type="RefSeq" id="WP_341407394.1">
    <property type="nucleotide sequence ID" value="NZ_JBBUKT010000012.1"/>
</dbReference>
<dbReference type="PANTHER" id="PTHR43537:SF49">
    <property type="entry name" value="TRANSCRIPTIONAL REGULATORY PROTEIN"/>
    <property type="match status" value="1"/>
</dbReference>
<gene>
    <name evidence="5" type="ORF">WKV53_24145</name>
</gene>
<keyword evidence="1" id="KW-0805">Transcription regulation</keyword>
<dbReference type="Gene3D" id="1.20.120.530">
    <property type="entry name" value="GntR ligand-binding domain-like"/>
    <property type="match status" value="1"/>
</dbReference>
<organism evidence="5 6">
    <name type="scientific">Luteolibacter soli</name>
    <dbReference type="NCBI Taxonomy" id="3135280"/>
    <lineage>
        <taxon>Bacteria</taxon>
        <taxon>Pseudomonadati</taxon>
        <taxon>Verrucomicrobiota</taxon>
        <taxon>Verrucomicrobiia</taxon>
        <taxon>Verrucomicrobiales</taxon>
        <taxon>Verrucomicrobiaceae</taxon>
        <taxon>Luteolibacter</taxon>
    </lineage>
</organism>
<dbReference type="InterPro" id="IPR036388">
    <property type="entry name" value="WH-like_DNA-bd_sf"/>
</dbReference>
<dbReference type="EMBL" id="JBBUKT010000012">
    <property type="protein sequence ID" value="MEK7953629.1"/>
    <property type="molecule type" value="Genomic_DNA"/>
</dbReference>
<protein>
    <submittedName>
        <fullName evidence="5">GntR family transcriptional regulator</fullName>
    </submittedName>
</protein>
<dbReference type="SUPFAM" id="SSF46785">
    <property type="entry name" value="Winged helix' DNA-binding domain"/>
    <property type="match status" value="1"/>
</dbReference>
<sequence length="220" mass="24668">MPSRSADEIREILEQRIVEGEFSDGERLDEVTLATRFGVSRTPLREALRMLAGSGLVELIPRRGAFVRHPGVVELVEMFEVMAELEAMCGRHAARRISPGALAELSVAARACEQAMEKQDPDAYYHRNEEFHQLIYKAAGNSFLATEAQRLQKRLRPFRRMQLHARGRMQQSMREHTGILKALEAGDSDVAAAALRSHVAVQGERFHDLLSAYETSGKQA</sequence>
<dbReference type="CDD" id="cd07377">
    <property type="entry name" value="WHTH_GntR"/>
    <property type="match status" value="1"/>
</dbReference>
<feature type="domain" description="HTH gntR-type" evidence="4">
    <location>
        <begin position="3"/>
        <end position="70"/>
    </location>
</feature>
<proteinExistence type="predicted"/>
<reference evidence="5 6" key="1">
    <citation type="submission" date="2024-04" db="EMBL/GenBank/DDBJ databases">
        <title>Luteolibacter sp. isolated from soil.</title>
        <authorList>
            <person name="An J."/>
        </authorList>
    </citation>
    <scope>NUCLEOTIDE SEQUENCE [LARGE SCALE GENOMIC DNA]</scope>
    <source>
        <strain evidence="5 6">Y139</strain>
    </source>
</reference>